<name>A0A199XTR5_9FLAO</name>
<dbReference type="CDD" id="cd16922">
    <property type="entry name" value="HATPase_EvgS-ArcB-TorS-like"/>
    <property type="match status" value="1"/>
</dbReference>
<evidence type="ECO:0000313" key="12">
    <source>
        <dbReference type="Proteomes" id="UP000093807"/>
    </source>
</evidence>
<gene>
    <name evidence="11" type="primary">luxQ_2</name>
    <name evidence="11" type="ORF">FLB_10050</name>
</gene>
<dbReference type="PATRIC" id="fig|29536.5.peg.1035"/>
<dbReference type="PRINTS" id="PR00344">
    <property type="entry name" value="BCTRLSENSOR"/>
</dbReference>
<dbReference type="SMART" id="SM00387">
    <property type="entry name" value="HATPase_c"/>
    <property type="match status" value="1"/>
</dbReference>
<dbReference type="EMBL" id="JMTM01000017">
    <property type="protein sequence ID" value="OAZ05153.1"/>
    <property type="molecule type" value="Genomic_DNA"/>
</dbReference>
<dbReference type="SUPFAM" id="SSF55874">
    <property type="entry name" value="ATPase domain of HSP90 chaperone/DNA topoisomerase II/histidine kinase"/>
    <property type="match status" value="1"/>
</dbReference>
<evidence type="ECO:0000256" key="8">
    <source>
        <dbReference type="SAM" id="Phobius"/>
    </source>
</evidence>
<dbReference type="CDD" id="cd17546">
    <property type="entry name" value="REC_hyHK_CKI1_RcsC-like"/>
    <property type="match status" value="1"/>
</dbReference>
<dbReference type="InterPro" id="IPR036890">
    <property type="entry name" value="HATPase_C_sf"/>
</dbReference>
<evidence type="ECO:0000259" key="10">
    <source>
        <dbReference type="PROSITE" id="PS50110"/>
    </source>
</evidence>
<feature type="transmembrane region" description="Helical" evidence="8">
    <location>
        <begin position="310"/>
        <end position="330"/>
    </location>
</feature>
<dbReference type="Gene3D" id="1.25.40.10">
    <property type="entry name" value="Tetratricopeptide repeat domain"/>
    <property type="match status" value="2"/>
</dbReference>
<keyword evidence="4" id="KW-0902">Two-component regulatory system</keyword>
<dbReference type="SUPFAM" id="SSF52172">
    <property type="entry name" value="CheY-like"/>
    <property type="match status" value="1"/>
</dbReference>
<dbReference type="PANTHER" id="PTHR45339">
    <property type="entry name" value="HYBRID SIGNAL TRANSDUCTION HISTIDINE KINASE J"/>
    <property type="match status" value="1"/>
</dbReference>
<feature type="coiled-coil region" evidence="7">
    <location>
        <begin position="277"/>
        <end position="304"/>
    </location>
</feature>
<dbReference type="InterPro" id="IPR003661">
    <property type="entry name" value="HisK_dim/P_dom"/>
</dbReference>
<dbReference type="EC" id="2.7.13.3" evidence="2"/>
<reference evidence="11 12" key="1">
    <citation type="submission" date="2016-06" db="EMBL/GenBank/DDBJ databases">
        <title>Draft genome sequence of Flavobacterium succinicans strain DD5b.</title>
        <authorList>
            <person name="Poehlein A."/>
            <person name="Daniel R."/>
            <person name="Simeonova D.D."/>
        </authorList>
    </citation>
    <scope>NUCLEOTIDE SEQUENCE [LARGE SCALE GENOMIC DNA]</scope>
    <source>
        <strain evidence="11 12">DD5b</strain>
    </source>
</reference>
<dbReference type="Pfam" id="PF00512">
    <property type="entry name" value="HisKA"/>
    <property type="match status" value="1"/>
</dbReference>
<dbReference type="Gene3D" id="1.10.287.130">
    <property type="match status" value="1"/>
</dbReference>
<evidence type="ECO:0000256" key="2">
    <source>
        <dbReference type="ARBA" id="ARBA00012438"/>
    </source>
</evidence>
<dbReference type="PROSITE" id="PS50005">
    <property type="entry name" value="TPR"/>
    <property type="match status" value="1"/>
</dbReference>
<dbReference type="InterPro" id="IPR011990">
    <property type="entry name" value="TPR-like_helical_dom_sf"/>
</dbReference>
<keyword evidence="8" id="KW-0812">Transmembrane</keyword>
<dbReference type="SMART" id="SM00448">
    <property type="entry name" value="REC"/>
    <property type="match status" value="1"/>
</dbReference>
<dbReference type="InterPro" id="IPR001789">
    <property type="entry name" value="Sig_transdc_resp-reg_receiver"/>
</dbReference>
<keyword evidence="11" id="KW-0378">Hydrolase</keyword>
<dbReference type="Gene3D" id="3.30.565.10">
    <property type="entry name" value="Histidine kinase-like ATPase, C-terminal domain"/>
    <property type="match status" value="1"/>
</dbReference>
<dbReference type="SUPFAM" id="SSF47384">
    <property type="entry name" value="Homodimeric domain of signal transducing histidine kinase"/>
    <property type="match status" value="1"/>
</dbReference>
<dbReference type="SUPFAM" id="SSF48452">
    <property type="entry name" value="TPR-like"/>
    <property type="match status" value="1"/>
</dbReference>
<dbReference type="GO" id="GO:0000155">
    <property type="term" value="F:phosphorelay sensor kinase activity"/>
    <property type="evidence" value="ECO:0007669"/>
    <property type="project" value="InterPro"/>
</dbReference>
<keyword evidence="7" id="KW-0175">Coiled coil</keyword>
<dbReference type="RefSeq" id="WP_064714830.1">
    <property type="nucleotide sequence ID" value="NZ_JMTM01000017.1"/>
</dbReference>
<organism evidence="11 12">
    <name type="scientific">Flavobacterium succinicans</name>
    <dbReference type="NCBI Taxonomy" id="29536"/>
    <lineage>
        <taxon>Bacteria</taxon>
        <taxon>Pseudomonadati</taxon>
        <taxon>Bacteroidota</taxon>
        <taxon>Flavobacteriia</taxon>
        <taxon>Flavobacteriales</taxon>
        <taxon>Flavobacteriaceae</taxon>
        <taxon>Flavobacterium</taxon>
    </lineage>
</organism>
<dbReference type="GO" id="GO:0016787">
    <property type="term" value="F:hydrolase activity"/>
    <property type="evidence" value="ECO:0007669"/>
    <property type="project" value="UniProtKB-KW"/>
</dbReference>
<dbReference type="Pfam" id="PF00072">
    <property type="entry name" value="Response_reg"/>
    <property type="match status" value="1"/>
</dbReference>
<dbReference type="InterPro" id="IPR004358">
    <property type="entry name" value="Sig_transdc_His_kin-like_C"/>
</dbReference>
<evidence type="ECO:0000256" key="4">
    <source>
        <dbReference type="ARBA" id="ARBA00023012"/>
    </source>
</evidence>
<dbReference type="InterPro" id="IPR036097">
    <property type="entry name" value="HisK_dim/P_sf"/>
</dbReference>
<dbReference type="AlphaFoldDB" id="A0A199XTR5"/>
<keyword evidence="8" id="KW-0472">Membrane</keyword>
<proteinExistence type="predicted"/>
<dbReference type="PROSITE" id="PS50110">
    <property type="entry name" value="RESPONSE_REGULATORY"/>
    <property type="match status" value="1"/>
</dbReference>
<dbReference type="PANTHER" id="PTHR45339:SF1">
    <property type="entry name" value="HYBRID SIGNAL TRANSDUCTION HISTIDINE KINASE J"/>
    <property type="match status" value="1"/>
</dbReference>
<keyword evidence="8" id="KW-1133">Transmembrane helix</keyword>
<dbReference type="InterPro" id="IPR005467">
    <property type="entry name" value="His_kinase_dom"/>
</dbReference>
<evidence type="ECO:0000256" key="1">
    <source>
        <dbReference type="ARBA" id="ARBA00000085"/>
    </source>
</evidence>
<evidence type="ECO:0000256" key="7">
    <source>
        <dbReference type="SAM" id="Coils"/>
    </source>
</evidence>
<keyword evidence="11" id="KW-0418">Kinase</keyword>
<dbReference type="Pfam" id="PF02518">
    <property type="entry name" value="HATPase_c"/>
    <property type="match status" value="1"/>
</dbReference>
<dbReference type="Gene3D" id="3.40.50.2300">
    <property type="match status" value="1"/>
</dbReference>
<dbReference type="SMART" id="SM00028">
    <property type="entry name" value="TPR"/>
    <property type="match status" value="3"/>
</dbReference>
<evidence type="ECO:0000256" key="3">
    <source>
        <dbReference type="ARBA" id="ARBA00022553"/>
    </source>
</evidence>
<dbReference type="CDD" id="cd00082">
    <property type="entry name" value="HisKA"/>
    <property type="match status" value="1"/>
</dbReference>
<dbReference type="Proteomes" id="UP000093807">
    <property type="component" value="Unassembled WGS sequence"/>
</dbReference>
<comment type="caution">
    <text evidence="11">The sequence shown here is derived from an EMBL/GenBank/DDBJ whole genome shotgun (WGS) entry which is preliminary data.</text>
</comment>
<keyword evidence="3 5" id="KW-0597">Phosphoprotein</keyword>
<protein>
    <recommendedName>
        <fullName evidence="2">histidine kinase</fullName>
        <ecNumber evidence="2">2.7.13.3</ecNumber>
    </recommendedName>
</protein>
<dbReference type="SMART" id="SM00388">
    <property type="entry name" value="HisKA"/>
    <property type="match status" value="1"/>
</dbReference>
<feature type="domain" description="Histidine kinase" evidence="9">
    <location>
        <begin position="370"/>
        <end position="590"/>
    </location>
</feature>
<dbReference type="PROSITE" id="PS50109">
    <property type="entry name" value="HIS_KIN"/>
    <property type="match status" value="1"/>
</dbReference>
<comment type="catalytic activity">
    <reaction evidence="1">
        <text>ATP + protein L-histidine = ADP + protein N-phospho-L-histidine.</text>
        <dbReference type="EC" id="2.7.13.3"/>
    </reaction>
</comment>
<accession>A0A199XTR5</accession>
<dbReference type="FunFam" id="3.30.565.10:FF:000010">
    <property type="entry name" value="Sensor histidine kinase RcsC"/>
    <property type="match status" value="1"/>
</dbReference>
<dbReference type="InterPro" id="IPR003594">
    <property type="entry name" value="HATPase_dom"/>
</dbReference>
<sequence>MLPNQIVLVFVLLFGNVSFIAAQNDNFERKELIEQSVQATNFFHKKDFEKSLLLSRDILKKALTLKDTVLIAASYSTIGSNYNEISEFDKSIEYYKKALFYANKTLNDTLKFKANNNLGNLYCFEKREYKIGIQYYKRAIFYSKRIPNSTYTLLTTLNLAWAYFDDSNFEDGLEYLLFSNANFTKYGSKTLSVVHQMVNGMYFAHIGNYTKARDYYVKAIALGYKYNELNDVSYSHNEFSKMLFKMGNYKEAYIHLRKFDDLKEKIYNEDKLIKASITGLNVELDEYKRELSKIELIKESQNQNLRKSKIIVILFVIVLFILLILIFTLIRNNSFKRKLNRELTIANNDLLLAKEKAEEASQMKSQFVSTISHELRTPLYGVIGITNMLIDEYKDLSTSPHLNSLKFSARYLLSLVNDILQINKIEENRIVLESMTFNISDEIEMIIRSLSFLSQTNKNKVELLIDPKIPEYLIGDKLRFSQILMNLISNALKFTKKGTITITATLEKTEEKLNYIGFKIKDTGVGIAAIDQDKIFDKFVQVGRNDTDYQGTGLGLSIVKRLLHLFGSDITLVSALGEGTTFSFCIPFESDLEKTNEIINNIRVDLSSSQIFNVLVVEDNRINQLVTQKIMEKNHYKCCVVDDGQKALKMLEKESFDIILMDINMPFLNGFETTRLIRNKNIQTPIIALTAFDKEEIAEEALSAGLNDIIIKPFDQLRLFKVMSTLIQNAKNVG</sequence>
<evidence type="ECO:0000259" key="9">
    <source>
        <dbReference type="PROSITE" id="PS50109"/>
    </source>
</evidence>
<evidence type="ECO:0000256" key="6">
    <source>
        <dbReference type="PROSITE-ProRule" id="PRU00339"/>
    </source>
</evidence>
<keyword evidence="12" id="KW-1185">Reference proteome</keyword>
<feature type="modified residue" description="4-aspartylphosphate" evidence="5">
    <location>
        <position position="662"/>
    </location>
</feature>
<feature type="domain" description="Response regulatory" evidence="10">
    <location>
        <begin position="613"/>
        <end position="727"/>
    </location>
</feature>
<evidence type="ECO:0000256" key="5">
    <source>
        <dbReference type="PROSITE-ProRule" id="PRU00169"/>
    </source>
</evidence>
<evidence type="ECO:0000313" key="11">
    <source>
        <dbReference type="EMBL" id="OAZ05153.1"/>
    </source>
</evidence>
<feature type="repeat" description="TPR" evidence="6">
    <location>
        <begin position="72"/>
        <end position="105"/>
    </location>
</feature>
<keyword evidence="6" id="KW-0802">TPR repeat</keyword>
<dbReference type="InterPro" id="IPR019734">
    <property type="entry name" value="TPR_rpt"/>
</dbReference>
<keyword evidence="11" id="KW-0808">Transferase</keyword>
<dbReference type="InterPro" id="IPR011006">
    <property type="entry name" value="CheY-like_superfamily"/>
</dbReference>
<dbReference type="OrthoDB" id="4457677at2"/>